<name>A0ABP0M8G8_9DINO</name>
<evidence type="ECO:0000256" key="1">
    <source>
        <dbReference type="SAM" id="Phobius"/>
    </source>
</evidence>
<keyword evidence="1" id="KW-1133">Transmembrane helix</keyword>
<keyword evidence="1" id="KW-0812">Transmembrane</keyword>
<protein>
    <submittedName>
        <fullName evidence="2">Uncharacterized protein</fullName>
    </submittedName>
</protein>
<feature type="transmembrane region" description="Helical" evidence="1">
    <location>
        <begin position="200"/>
        <end position="218"/>
    </location>
</feature>
<evidence type="ECO:0000313" key="3">
    <source>
        <dbReference type="Proteomes" id="UP001642464"/>
    </source>
</evidence>
<sequence length="566" mass="65314">EDLWLLAKLFEVVSFAEEVKRSPPDGVAHKLRRLQRADEQQQDICQQLGLQEVPSLFALKMDFDRWVSAINRFTPSFFMQYACLYREDEGTERSVLQRFLESLSLELEWERVKQRLDSLGLTKQLPPDQGCIRGDPPHHWTPWTRIELGRGGFDVIGCSDVELAMMLKEMTLLSPHSRAFTTVLGRAIVSQAANKVNCSFQAEILVDVGFIFVLCWIARDVSIDKVPSIILVLCLGILAVTTIGSLFARIITSLCFFRSRHFAQFSDHMVVLWKTVAFWTLLQIFLELFSVFVVLWYVWCIQKNDWARAKQEAGAAGDVHFPKVLWFFFADKLEMFHRREEVEKSVLSDHPSYLSFLILLRWIHFIVALFQYESVGRNIVPVIHAVRQPESLFYMIFLLLALMASCHAYAVYPIEENVGSWNESFNAVLKIFRLEFLGDFDLNEMEGLDDEIHGTIKNNTISAEMDEQKYNSKYHQGIRTQFVFLSLGITLVAMNTYIGLLGELYSQAVKRKNQLYSHYLAATTYQHLCLTIFLSRLCCGASRHHLQEDSGMYWISYNKAILVDAE</sequence>
<dbReference type="Proteomes" id="UP001642464">
    <property type="component" value="Unassembled WGS sequence"/>
</dbReference>
<gene>
    <name evidence="2" type="ORF">SCF082_LOCUS26161</name>
</gene>
<dbReference type="EMBL" id="CAXAMM010019802">
    <property type="protein sequence ID" value="CAK9046490.1"/>
    <property type="molecule type" value="Genomic_DNA"/>
</dbReference>
<organism evidence="2 3">
    <name type="scientific">Durusdinium trenchii</name>
    <dbReference type="NCBI Taxonomy" id="1381693"/>
    <lineage>
        <taxon>Eukaryota</taxon>
        <taxon>Sar</taxon>
        <taxon>Alveolata</taxon>
        <taxon>Dinophyceae</taxon>
        <taxon>Suessiales</taxon>
        <taxon>Symbiodiniaceae</taxon>
        <taxon>Durusdinium</taxon>
    </lineage>
</organism>
<keyword evidence="1" id="KW-0472">Membrane</keyword>
<feature type="transmembrane region" description="Helical" evidence="1">
    <location>
        <begin position="230"/>
        <end position="251"/>
    </location>
</feature>
<feature type="non-terminal residue" evidence="2">
    <location>
        <position position="1"/>
    </location>
</feature>
<feature type="transmembrane region" description="Helical" evidence="1">
    <location>
        <begin position="392"/>
        <end position="412"/>
    </location>
</feature>
<accession>A0ABP0M8G8</accession>
<feature type="transmembrane region" description="Helical" evidence="1">
    <location>
        <begin position="482"/>
        <end position="500"/>
    </location>
</feature>
<proteinExistence type="predicted"/>
<reference evidence="2 3" key="1">
    <citation type="submission" date="2024-02" db="EMBL/GenBank/DDBJ databases">
        <authorList>
            <person name="Chen Y."/>
            <person name="Shah S."/>
            <person name="Dougan E. K."/>
            <person name="Thang M."/>
            <person name="Chan C."/>
        </authorList>
    </citation>
    <scope>NUCLEOTIDE SEQUENCE [LARGE SCALE GENOMIC DNA]</scope>
</reference>
<feature type="transmembrane region" description="Helical" evidence="1">
    <location>
        <begin position="271"/>
        <end position="299"/>
    </location>
</feature>
<comment type="caution">
    <text evidence="2">The sequence shown here is derived from an EMBL/GenBank/DDBJ whole genome shotgun (WGS) entry which is preliminary data.</text>
</comment>
<keyword evidence="3" id="KW-1185">Reference proteome</keyword>
<evidence type="ECO:0000313" key="2">
    <source>
        <dbReference type="EMBL" id="CAK9046490.1"/>
    </source>
</evidence>